<dbReference type="InterPro" id="IPR016181">
    <property type="entry name" value="Acyl_CoA_acyltransferase"/>
</dbReference>
<name>A0A120GR48_9BACI</name>
<evidence type="ECO:0000313" key="3">
    <source>
        <dbReference type="Proteomes" id="UP000064189"/>
    </source>
</evidence>
<dbReference type="Pfam" id="PF00583">
    <property type="entry name" value="Acetyltransf_1"/>
    <property type="match status" value="1"/>
</dbReference>
<sequence length="153" mass="18097">MKISQTKDFQLVAKLNEYVHGLHSNLYPAHFKEYNHENVKAGFKSLFQNERFIFLLVEDDGEAVGYAWIETREYPENPFKKAYKSVYVHQISIVDTKRNKGYGSSLMKRIEEIAIEKGIDVLELDYWSGNSVAKQFYQNQDFTKYREFVHKQL</sequence>
<accession>A0A120GR48</accession>
<dbReference type="Proteomes" id="UP000064189">
    <property type="component" value="Unassembled WGS sequence"/>
</dbReference>
<dbReference type="AlphaFoldDB" id="A0A120GR48"/>
<evidence type="ECO:0000259" key="1">
    <source>
        <dbReference type="PROSITE" id="PS51186"/>
    </source>
</evidence>
<dbReference type="CDD" id="cd04301">
    <property type="entry name" value="NAT_SF"/>
    <property type="match status" value="1"/>
</dbReference>
<dbReference type="InterPro" id="IPR000182">
    <property type="entry name" value="GNAT_dom"/>
</dbReference>
<reference evidence="2 3" key="1">
    <citation type="submission" date="2015-11" db="EMBL/GenBank/DDBJ databases">
        <title>Genome Sequence of Bacillus simplex strain VanAntwerpen2.</title>
        <authorList>
            <person name="Couger M.B."/>
        </authorList>
    </citation>
    <scope>NUCLEOTIDE SEQUENCE [LARGE SCALE GENOMIC DNA]</scope>
    <source>
        <strain evidence="2 3">VanAntwerpen02</strain>
    </source>
</reference>
<keyword evidence="2" id="KW-0808">Transferase</keyword>
<dbReference type="PROSITE" id="PS51186">
    <property type="entry name" value="GNAT"/>
    <property type="match status" value="1"/>
</dbReference>
<comment type="caution">
    <text evidence="2">The sequence shown here is derived from an EMBL/GenBank/DDBJ whole genome shotgun (WGS) entry which is preliminary data.</text>
</comment>
<dbReference type="EMBL" id="LNNH01000004">
    <property type="protein sequence ID" value="KWW22334.1"/>
    <property type="molecule type" value="Genomic_DNA"/>
</dbReference>
<dbReference type="Gene3D" id="3.40.630.30">
    <property type="match status" value="1"/>
</dbReference>
<protein>
    <submittedName>
        <fullName evidence="2">GNAT family acetyltransferase</fullName>
    </submittedName>
</protein>
<dbReference type="SUPFAM" id="SSF55729">
    <property type="entry name" value="Acyl-CoA N-acyltransferases (Nat)"/>
    <property type="match status" value="1"/>
</dbReference>
<organism evidence="2 3">
    <name type="scientific">Peribacillus simplex</name>
    <dbReference type="NCBI Taxonomy" id="1478"/>
    <lineage>
        <taxon>Bacteria</taxon>
        <taxon>Bacillati</taxon>
        <taxon>Bacillota</taxon>
        <taxon>Bacilli</taxon>
        <taxon>Bacillales</taxon>
        <taxon>Bacillaceae</taxon>
        <taxon>Peribacillus</taxon>
    </lineage>
</organism>
<evidence type="ECO:0000313" key="2">
    <source>
        <dbReference type="EMBL" id="KWW22334.1"/>
    </source>
</evidence>
<keyword evidence="3" id="KW-1185">Reference proteome</keyword>
<gene>
    <name evidence="2" type="ORF">AS888_12405</name>
</gene>
<proteinExistence type="predicted"/>
<dbReference type="RefSeq" id="WP_061140379.1">
    <property type="nucleotide sequence ID" value="NZ_LNNH01000004.1"/>
</dbReference>
<feature type="domain" description="N-acetyltransferase" evidence="1">
    <location>
        <begin position="1"/>
        <end position="153"/>
    </location>
</feature>
<dbReference type="GO" id="GO:0016747">
    <property type="term" value="F:acyltransferase activity, transferring groups other than amino-acyl groups"/>
    <property type="evidence" value="ECO:0007669"/>
    <property type="project" value="InterPro"/>
</dbReference>